<comment type="similarity">
    <text evidence="1">Belongs to the TRAFAC class TrmE-Era-EngA-EngB-Septin-like GTPase superfamily. AIG1/Toc34/Toc159-like paraseptin GTPase family. IAN subfamily.</text>
</comment>
<feature type="transmembrane region" description="Helical" evidence="4">
    <location>
        <begin position="250"/>
        <end position="271"/>
    </location>
</feature>
<keyword evidence="7" id="KW-1185">Reference proteome</keyword>
<evidence type="ECO:0000259" key="5">
    <source>
        <dbReference type="PROSITE" id="PS51720"/>
    </source>
</evidence>
<dbReference type="PANTHER" id="PTHR10903">
    <property type="entry name" value="GTPASE, IMAP FAMILY MEMBER-RELATED"/>
    <property type="match status" value="1"/>
</dbReference>
<dbReference type="InterPro" id="IPR006703">
    <property type="entry name" value="G_AIG1"/>
</dbReference>
<dbReference type="Gene3D" id="3.40.50.300">
    <property type="entry name" value="P-loop containing nucleotide triphosphate hydrolases"/>
    <property type="match status" value="1"/>
</dbReference>
<keyword evidence="4" id="KW-0472">Membrane</keyword>
<dbReference type="Ensembl" id="ENSOABT00000043414.2">
    <property type="protein sequence ID" value="ENSOABP00000042280.2"/>
    <property type="gene ID" value="ENSOABG00000019097.2"/>
</dbReference>
<keyword evidence="3" id="KW-0342">GTP-binding</keyword>
<sequence length="308" mass="33969">MIQRWFKDRQNKTNKTSLVINFRIVLIGKTGVGKSATGNTILRRKAFESKMSFSSLTSECQKEIGEFEDKTMAVVDTPGLYDTRLTEDGVRKEIVRCISFAAPGPHVFLVVIQPSRFTKEEQKTVKMLQDMFGKEAACYTMTLFTHGDDMEEGVSMNELIGQSKDVRDFVRQCYGGYHVFNNRDKDPSQVRELLEKIHQMIHRNGGSCFTNEMFKEAKRAILDEMRRLLNENVSMKIAEARSQAERNNRFFNALLASATTTSGAAVGFAVGAGLGSLAGPIGTAVGGAVGAVVGVTGVAVKMKACQIQ</sequence>
<accession>A0A668UQN9</accession>
<evidence type="ECO:0000256" key="4">
    <source>
        <dbReference type="SAM" id="Phobius"/>
    </source>
</evidence>
<dbReference type="InterPro" id="IPR045058">
    <property type="entry name" value="GIMA/IAN/Toc"/>
</dbReference>
<evidence type="ECO:0000313" key="6">
    <source>
        <dbReference type="Ensembl" id="ENSOABP00000042280.2"/>
    </source>
</evidence>
<organism evidence="6 7">
    <name type="scientific">Oreochromis aureus</name>
    <name type="common">Israeli tilapia</name>
    <name type="synonym">Chromis aureus</name>
    <dbReference type="NCBI Taxonomy" id="47969"/>
    <lineage>
        <taxon>Eukaryota</taxon>
        <taxon>Metazoa</taxon>
        <taxon>Chordata</taxon>
        <taxon>Craniata</taxon>
        <taxon>Vertebrata</taxon>
        <taxon>Euteleostomi</taxon>
        <taxon>Actinopterygii</taxon>
        <taxon>Neopterygii</taxon>
        <taxon>Teleostei</taxon>
        <taxon>Neoteleostei</taxon>
        <taxon>Acanthomorphata</taxon>
        <taxon>Ovalentaria</taxon>
        <taxon>Cichlomorphae</taxon>
        <taxon>Cichliformes</taxon>
        <taxon>Cichlidae</taxon>
        <taxon>African cichlids</taxon>
        <taxon>Pseudocrenilabrinae</taxon>
        <taxon>Oreochromini</taxon>
        <taxon>Oreochromis</taxon>
    </lineage>
</organism>
<dbReference type="PROSITE" id="PS51720">
    <property type="entry name" value="G_AIG1"/>
    <property type="match status" value="1"/>
</dbReference>
<feature type="transmembrane region" description="Helical" evidence="4">
    <location>
        <begin position="277"/>
        <end position="300"/>
    </location>
</feature>
<keyword evidence="4" id="KW-0812">Transmembrane</keyword>
<evidence type="ECO:0000313" key="7">
    <source>
        <dbReference type="Proteomes" id="UP000472276"/>
    </source>
</evidence>
<dbReference type="PANTHER" id="PTHR10903:SF186">
    <property type="entry name" value="GTPASE IMAP FAMILY MEMBER 4-LIKE-RELATED"/>
    <property type="match status" value="1"/>
</dbReference>
<dbReference type="Proteomes" id="UP000472276">
    <property type="component" value="Unassembled WGS sequence"/>
</dbReference>
<protein>
    <recommendedName>
        <fullName evidence="5">AIG1-type G domain-containing protein</fullName>
    </recommendedName>
</protein>
<keyword evidence="4" id="KW-1133">Transmembrane helix</keyword>
<dbReference type="OMA" id="VKMKACQ"/>
<proteinExistence type="inferred from homology"/>
<evidence type="ECO:0000256" key="3">
    <source>
        <dbReference type="ARBA" id="ARBA00023134"/>
    </source>
</evidence>
<dbReference type="AlphaFoldDB" id="A0A668UQN9"/>
<dbReference type="Pfam" id="PF04548">
    <property type="entry name" value="AIG1"/>
    <property type="match status" value="1"/>
</dbReference>
<feature type="domain" description="AIG1-type G" evidence="5">
    <location>
        <begin position="19"/>
        <end position="218"/>
    </location>
</feature>
<name>A0A668UQN9_OREAU</name>
<dbReference type="InterPro" id="IPR027417">
    <property type="entry name" value="P-loop_NTPase"/>
</dbReference>
<evidence type="ECO:0000256" key="2">
    <source>
        <dbReference type="ARBA" id="ARBA00022741"/>
    </source>
</evidence>
<dbReference type="GO" id="GO:0005525">
    <property type="term" value="F:GTP binding"/>
    <property type="evidence" value="ECO:0007669"/>
    <property type="project" value="UniProtKB-KW"/>
</dbReference>
<dbReference type="FunFam" id="3.40.50.300:FF:000366">
    <property type="entry name" value="GTPase, IMAP family member 2"/>
    <property type="match status" value="1"/>
</dbReference>
<keyword evidence="2" id="KW-0547">Nucleotide-binding</keyword>
<dbReference type="CDD" id="cd01852">
    <property type="entry name" value="AIG1"/>
    <property type="match status" value="1"/>
</dbReference>
<dbReference type="SUPFAM" id="SSF52540">
    <property type="entry name" value="P-loop containing nucleoside triphosphate hydrolases"/>
    <property type="match status" value="1"/>
</dbReference>
<reference evidence="6" key="1">
    <citation type="submission" date="2025-08" db="UniProtKB">
        <authorList>
            <consortium name="Ensembl"/>
        </authorList>
    </citation>
    <scope>IDENTIFICATION</scope>
</reference>
<reference evidence="6" key="2">
    <citation type="submission" date="2025-09" db="UniProtKB">
        <authorList>
            <consortium name="Ensembl"/>
        </authorList>
    </citation>
    <scope>IDENTIFICATION</scope>
</reference>
<evidence type="ECO:0000256" key="1">
    <source>
        <dbReference type="ARBA" id="ARBA00008535"/>
    </source>
</evidence>